<dbReference type="AlphaFoldDB" id="A0A5C3Q028"/>
<evidence type="ECO:0000313" key="3">
    <source>
        <dbReference type="Proteomes" id="UP000305067"/>
    </source>
</evidence>
<keyword evidence="3" id="KW-1185">Reference proteome</keyword>
<dbReference type="Pfam" id="PF04248">
    <property type="entry name" value="NTP_transf_9"/>
    <property type="match status" value="1"/>
</dbReference>
<sequence length="102" mass="11258">MPTISVTLNTVPIASADSSKVVSVEGNHYFPPDSINTDILKLESDTQTVCGWKGTAAYYNAHMPTGVLVKDVAWVYPTPKEKAANIKQHVAFYKNLVEFKEE</sequence>
<dbReference type="PANTHER" id="PTHR34310">
    <property type="entry name" value="DUF427 DOMAIN PROTEIN (AFU_ORTHOLOGUE AFUA_3G02220)"/>
    <property type="match status" value="1"/>
</dbReference>
<evidence type="ECO:0000313" key="2">
    <source>
        <dbReference type="EMBL" id="TFK95474.1"/>
    </source>
</evidence>
<feature type="domain" description="DUF427" evidence="1">
    <location>
        <begin position="6"/>
        <end position="94"/>
    </location>
</feature>
<evidence type="ECO:0000259" key="1">
    <source>
        <dbReference type="Pfam" id="PF04248"/>
    </source>
</evidence>
<dbReference type="EMBL" id="ML178884">
    <property type="protein sequence ID" value="TFK95474.1"/>
    <property type="molecule type" value="Genomic_DNA"/>
</dbReference>
<accession>A0A5C3Q028</accession>
<dbReference type="Proteomes" id="UP000305067">
    <property type="component" value="Unassembled WGS sequence"/>
</dbReference>
<dbReference type="PANTHER" id="PTHR34310:SF5">
    <property type="entry name" value="DUF427 DOMAIN PROTEIN (AFU_ORTHOLOGUE AFUA_3G02220)"/>
    <property type="match status" value="1"/>
</dbReference>
<proteinExistence type="predicted"/>
<protein>
    <submittedName>
        <fullName evidence="2">DUF427-domain-containing protein</fullName>
    </submittedName>
</protein>
<dbReference type="InterPro" id="IPR038694">
    <property type="entry name" value="DUF427_sf"/>
</dbReference>
<organism evidence="2 3">
    <name type="scientific">Pterulicium gracile</name>
    <dbReference type="NCBI Taxonomy" id="1884261"/>
    <lineage>
        <taxon>Eukaryota</taxon>
        <taxon>Fungi</taxon>
        <taxon>Dikarya</taxon>
        <taxon>Basidiomycota</taxon>
        <taxon>Agaricomycotina</taxon>
        <taxon>Agaricomycetes</taxon>
        <taxon>Agaricomycetidae</taxon>
        <taxon>Agaricales</taxon>
        <taxon>Pleurotineae</taxon>
        <taxon>Pterulaceae</taxon>
        <taxon>Pterulicium</taxon>
    </lineage>
</organism>
<gene>
    <name evidence="2" type="ORF">BDV98DRAFT_659749</name>
</gene>
<name>A0A5C3Q028_9AGAR</name>
<dbReference type="STRING" id="1884261.A0A5C3Q028"/>
<reference evidence="2 3" key="1">
    <citation type="journal article" date="2019" name="Nat. Ecol. Evol.">
        <title>Megaphylogeny resolves global patterns of mushroom evolution.</title>
        <authorList>
            <person name="Varga T."/>
            <person name="Krizsan K."/>
            <person name="Foldi C."/>
            <person name="Dima B."/>
            <person name="Sanchez-Garcia M."/>
            <person name="Sanchez-Ramirez S."/>
            <person name="Szollosi G.J."/>
            <person name="Szarkandi J.G."/>
            <person name="Papp V."/>
            <person name="Albert L."/>
            <person name="Andreopoulos W."/>
            <person name="Angelini C."/>
            <person name="Antonin V."/>
            <person name="Barry K.W."/>
            <person name="Bougher N.L."/>
            <person name="Buchanan P."/>
            <person name="Buyck B."/>
            <person name="Bense V."/>
            <person name="Catcheside P."/>
            <person name="Chovatia M."/>
            <person name="Cooper J."/>
            <person name="Damon W."/>
            <person name="Desjardin D."/>
            <person name="Finy P."/>
            <person name="Geml J."/>
            <person name="Haridas S."/>
            <person name="Hughes K."/>
            <person name="Justo A."/>
            <person name="Karasinski D."/>
            <person name="Kautmanova I."/>
            <person name="Kiss B."/>
            <person name="Kocsube S."/>
            <person name="Kotiranta H."/>
            <person name="LaButti K.M."/>
            <person name="Lechner B.E."/>
            <person name="Liimatainen K."/>
            <person name="Lipzen A."/>
            <person name="Lukacs Z."/>
            <person name="Mihaltcheva S."/>
            <person name="Morgado L.N."/>
            <person name="Niskanen T."/>
            <person name="Noordeloos M.E."/>
            <person name="Ohm R.A."/>
            <person name="Ortiz-Santana B."/>
            <person name="Ovrebo C."/>
            <person name="Racz N."/>
            <person name="Riley R."/>
            <person name="Savchenko A."/>
            <person name="Shiryaev A."/>
            <person name="Soop K."/>
            <person name="Spirin V."/>
            <person name="Szebenyi C."/>
            <person name="Tomsovsky M."/>
            <person name="Tulloss R.E."/>
            <person name="Uehling J."/>
            <person name="Grigoriev I.V."/>
            <person name="Vagvolgyi C."/>
            <person name="Papp T."/>
            <person name="Martin F.M."/>
            <person name="Miettinen O."/>
            <person name="Hibbett D.S."/>
            <person name="Nagy L.G."/>
        </authorList>
    </citation>
    <scope>NUCLEOTIDE SEQUENCE [LARGE SCALE GENOMIC DNA]</scope>
    <source>
        <strain evidence="2 3">CBS 309.79</strain>
    </source>
</reference>
<dbReference type="InterPro" id="IPR007361">
    <property type="entry name" value="DUF427"/>
</dbReference>
<dbReference type="Gene3D" id="2.170.150.40">
    <property type="entry name" value="Domain of unknown function (DUF427)"/>
    <property type="match status" value="1"/>
</dbReference>
<dbReference type="OrthoDB" id="18996at2759"/>